<dbReference type="RefSeq" id="WP_311693054.1">
    <property type="nucleotide sequence ID" value="NZ_JAVREY010000005.1"/>
</dbReference>
<organism evidence="1 2">
    <name type="scientific">Streptomyces gibsoniae</name>
    <dbReference type="NCBI Taxonomy" id="3075529"/>
    <lineage>
        <taxon>Bacteria</taxon>
        <taxon>Bacillati</taxon>
        <taxon>Actinomycetota</taxon>
        <taxon>Actinomycetes</taxon>
        <taxon>Kitasatosporales</taxon>
        <taxon>Streptomycetaceae</taxon>
        <taxon>Streptomyces</taxon>
    </lineage>
</organism>
<evidence type="ECO:0000313" key="2">
    <source>
        <dbReference type="Proteomes" id="UP001183809"/>
    </source>
</evidence>
<dbReference type="EMBL" id="JAVREY010000005">
    <property type="protein sequence ID" value="MDT0462774.1"/>
    <property type="molecule type" value="Genomic_DNA"/>
</dbReference>
<name>A0ABU2TPA6_9ACTN</name>
<protein>
    <recommendedName>
        <fullName evidence="3">DNA primase/polymerase bifunctional N-terminal domain-containing protein</fullName>
    </recommendedName>
</protein>
<proteinExistence type="predicted"/>
<sequence length="181" mass="20086">MTLSQWQRALEWLAASAKDPRACRDDWMHGLTGVHLLATGRMWDVLTVPERLGLYAAQLLDTISVTDQGPILHDRRGRRVGFLLPADPTALWAGHDLRYVSKGGWIAAPAPHCRWGTLHWLIPPDGSGALTPPELLELALDEALREMAHTQGCSRHYLVPCRREAEPTASGTDDRDPDRCG</sequence>
<dbReference type="Proteomes" id="UP001183809">
    <property type="component" value="Unassembled WGS sequence"/>
</dbReference>
<evidence type="ECO:0000313" key="1">
    <source>
        <dbReference type="EMBL" id="MDT0462774.1"/>
    </source>
</evidence>
<accession>A0ABU2TPA6</accession>
<reference evidence="2" key="1">
    <citation type="submission" date="2023-07" db="EMBL/GenBank/DDBJ databases">
        <title>30 novel species of actinomycetes from the DSMZ collection.</title>
        <authorList>
            <person name="Nouioui I."/>
        </authorList>
    </citation>
    <scope>NUCLEOTIDE SEQUENCE [LARGE SCALE GENOMIC DNA]</scope>
    <source>
        <strain evidence="2">DSM 41699</strain>
    </source>
</reference>
<gene>
    <name evidence="1" type="ORF">RM764_07085</name>
</gene>
<comment type="caution">
    <text evidence="1">The sequence shown here is derived from an EMBL/GenBank/DDBJ whole genome shotgun (WGS) entry which is preliminary data.</text>
</comment>
<evidence type="ECO:0008006" key="3">
    <source>
        <dbReference type="Google" id="ProtNLM"/>
    </source>
</evidence>
<keyword evidence="2" id="KW-1185">Reference proteome</keyword>